<feature type="transmembrane region" description="Helical" evidence="1">
    <location>
        <begin position="82"/>
        <end position="106"/>
    </location>
</feature>
<dbReference type="InterPro" id="IPR052710">
    <property type="entry name" value="CAAX_protease"/>
</dbReference>
<evidence type="ECO:0000313" key="3">
    <source>
        <dbReference type="EMBL" id="PHG76341.1"/>
    </source>
</evidence>
<sequence length="250" mass="29059">MSYDGRHLWLVLKWCFFIMLSYVLLGLMLWGERFLGWGLSEPGRIDYLFILSLFLGALIIFKTARRCFAKHFIKQKKVYLSIGWAIALGFTLQALLSLCRGFVYWLTGSLIAVGSNQFVSVDHFSFIGERVVVFLLSPFAEELFFRYVIYTAFFWILNMIKEEVVAFRRVYDGSEEKKKKFIIVWGLVSSFLFALFHGVNIINVWFYLIPGIVYSFLFVKYGFLASWISHSVFNATSSSVRKSVVYLFGL</sequence>
<proteinExistence type="predicted"/>
<keyword evidence="3" id="KW-0482">Metalloprotease</keyword>
<protein>
    <submittedName>
        <fullName evidence="3">CPBP family intramembrane metalloprotease</fullName>
    </submittedName>
</protein>
<keyword evidence="1" id="KW-0812">Transmembrane</keyword>
<accession>A0A9X7E2C0</accession>
<dbReference type="InterPro" id="IPR003675">
    <property type="entry name" value="Rce1/LyrA-like_dom"/>
</dbReference>
<name>A0A9X7E2C0_BACCE</name>
<feature type="transmembrane region" description="Helical" evidence="1">
    <location>
        <begin position="212"/>
        <end position="233"/>
    </location>
</feature>
<dbReference type="Pfam" id="PF02517">
    <property type="entry name" value="Rce1-like"/>
    <property type="match status" value="1"/>
</dbReference>
<keyword evidence="1" id="KW-0472">Membrane</keyword>
<dbReference type="Proteomes" id="UP000225135">
    <property type="component" value="Unassembled WGS sequence"/>
</dbReference>
<dbReference type="EMBL" id="NUUR01000102">
    <property type="protein sequence ID" value="PHG76341.1"/>
    <property type="molecule type" value="Genomic_DNA"/>
</dbReference>
<dbReference type="AlphaFoldDB" id="A0A9X7E2C0"/>
<gene>
    <name evidence="3" type="ORF">COI69_26900</name>
</gene>
<evidence type="ECO:0000259" key="2">
    <source>
        <dbReference type="Pfam" id="PF02517"/>
    </source>
</evidence>
<dbReference type="GO" id="GO:0004175">
    <property type="term" value="F:endopeptidase activity"/>
    <property type="evidence" value="ECO:0007669"/>
    <property type="project" value="UniProtKB-ARBA"/>
</dbReference>
<dbReference type="GO" id="GO:0080120">
    <property type="term" value="P:CAAX-box protein maturation"/>
    <property type="evidence" value="ECO:0007669"/>
    <property type="project" value="UniProtKB-ARBA"/>
</dbReference>
<keyword evidence="3" id="KW-0378">Hydrolase</keyword>
<comment type="caution">
    <text evidence="3">The sequence shown here is derived from an EMBL/GenBank/DDBJ whole genome shotgun (WGS) entry which is preliminary data.</text>
</comment>
<feature type="transmembrane region" description="Helical" evidence="1">
    <location>
        <begin position="181"/>
        <end position="206"/>
    </location>
</feature>
<evidence type="ECO:0000256" key="1">
    <source>
        <dbReference type="SAM" id="Phobius"/>
    </source>
</evidence>
<feature type="transmembrane region" description="Helical" evidence="1">
    <location>
        <begin position="7"/>
        <end position="30"/>
    </location>
</feature>
<evidence type="ECO:0000313" key="4">
    <source>
        <dbReference type="Proteomes" id="UP000225135"/>
    </source>
</evidence>
<dbReference type="PANTHER" id="PTHR36435:SF1">
    <property type="entry name" value="CAAX AMINO TERMINAL PROTEASE FAMILY PROTEIN"/>
    <property type="match status" value="1"/>
</dbReference>
<feature type="transmembrane region" description="Helical" evidence="1">
    <location>
        <begin position="45"/>
        <end position="61"/>
    </location>
</feature>
<keyword evidence="3" id="KW-0645">Protease</keyword>
<organism evidence="3 4">
    <name type="scientific">Bacillus cereus</name>
    <dbReference type="NCBI Taxonomy" id="1396"/>
    <lineage>
        <taxon>Bacteria</taxon>
        <taxon>Bacillati</taxon>
        <taxon>Bacillota</taxon>
        <taxon>Bacilli</taxon>
        <taxon>Bacillales</taxon>
        <taxon>Bacillaceae</taxon>
        <taxon>Bacillus</taxon>
        <taxon>Bacillus cereus group</taxon>
    </lineage>
</organism>
<dbReference type="GO" id="GO:0008237">
    <property type="term" value="F:metallopeptidase activity"/>
    <property type="evidence" value="ECO:0007669"/>
    <property type="project" value="UniProtKB-KW"/>
</dbReference>
<feature type="transmembrane region" description="Helical" evidence="1">
    <location>
        <begin position="143"/>
        <end position="160"/>
    </location>
</feature>
<feature type="domain" description="CAAX prenyl protease 2/Lysostaphin resistance protein A-like" evidence="2">
    <location>
        <begin position="130"/>
        <end position="235"/>
    </location>
</feature>
<keyword evidence="1" id="KW-1133">Transmembrane helix</keyword>
<dbReference type="RefSeq" id="WP_016084078.1">
    <property type="nucleotide sequence ID" value="NZ_NUQH01000063.1"/>
</dbReference>
<dbReference type="PANTHER" id="PTHR36435">
    <property type="entry name" value="SLR1288 PROTEIN"/>
    <property type="match status" value="1"/>
</dbReference>
<reference evidence="3 4" key="1">
    <citation type="submission" date="2017-09" db="EMBL/GenBank/DDBJ databases">
        <title>Large-scale bioinformatics analysis of Bacillus genomes uncovers conserved roles of natural products in bacterial physiology.</title>
        <authorList>
            <consortium name="Agbiome Team Llc"/>
            <person name="Bleich R.M."/>
            <person name="Grubbs K.J."/>
            <person name="Santa Maria K.C."/>
            <person name="Allen S.E."/>
            <person name="Farag S."/>
            <person name="Shank E.A."/>
            <person name="Bowers A."/>
        </authorList>
    </citation>
    <scope>NUCLEOTIDE SEQUENCE [LARGE SCALE GENOMIC DNA]</scope>
    <source>
        <strain evidence="3 4">AFS029792</strain>
    </source>
</reference>